<dbReference type="CDD" id="cd06089">
    <property type="entry name" value="KOW_RPL26"/>
    <property type="match status" value="1"/>
</dbReference>
<evidence type="ECO:0000256" key="3">
    <source>
        <dbReference type="ARBA" id="ARBA00011838"/>
    </source>
</evidence>
<dbReference type="GO" id="GO:1990904">
    <property type="term" value="C:ribonucleoprotein complex"/>
    <property type="evidence" value="ECO:0007669"/>
    <property type="project" value="UniProtKB-KW"/>
</dbReference>
<evidence type="ECO:0000256" key="5">
    <source>
        <dbReference type="ARBA" id="ARBA00022884"/>
    </source>
</evidence>
<dbReference type="GO" id="GO:0003735">
    <property type="term" value="F:structural constituent of ribosome"/>
    <property type="evidence" value="ECO:0007669"/>
    <property type="project" value="InterPro"/>
</dbReference>
<keyword evidence="6 10" id="KW-0689">Ribosomal protein</keyword>
<dbReference type="SMART" id="SM00739">
    <property type="entry name" value="KOW"/>
    <property type="match status" value="1"/>
</dbReference>
<dbReference type="Pfam" id="PF00467">
    <property type="entry name" value="KOW"/>
    <property type="match status" value="1"/>
</dbReference>
<comment type="caution">
    <text evidence="13">The sequence shown here is derived from an EMBL/GenBank/DDBJ whole genome shotgun (WGS) entry which is preliminary data.</text>
</comment>
<dbReference type="PROSITE" id="PS01108">
    <property type="entry name" value="RIBOSOMAL_L24"/>
    <property type="match status" value="1"/>
</dbReference>
<evidence type="ECO:0000256" key="11">
    <source>
        <dbReference type="RuleBase" id="RU003477"/>
    </source>
</evidence>
<dbReference type="InterPro" id="IPR041988">
    <property type="entry name" value="Ribosomal_uL24_KOW"/>
</dbReference>
<name>A0A926CZZ6_9FIRM</name>
<dbReference type="Proteomes" id="UP000654279">
    <property type="component" value="Unassembled WGS sequence"/>
</dbReference>
<proteinExistence type="inferred from homology"/>
<evidence type="ECO:0000256" key="6">
    <source>
        <dbReference type="ARBA" id="ARBA00022980"/>
    </source>
</evidence>
<comment type="function">
    <text evidence="1 10">One of two assembly initiator proteins, it binds directly to the 5'-end of the 23S rRNA, where it nucleates assembly of the 50S subunit.</text>
</comment>
<dbReference type="EMBL" id="JACRSO010000005">
    <property type="protein sequence ID" value="MBC8529855.1"/>
    <property type="molecule type" value="Genomic_DNA"/>
</dbReference>
<evidence type="ECO:0000256" key="4">
    <source>
        <dbReference type="ARBA" id="ARBA00022730"/>
    </source>
</evidence>
<evidence type="ECO:0000256" key="9">
    <source>
        <dbReference type="ARBA" id="ARBA00058688"/>
    </source>
</evidence>
<reference evidence="13" key="1">
    <citation type="submission" date="2020-08" db="EMBL/GenBank/DDBJ databases">
        <title>Genome public.</title>
        <authorList>
            <person name="Liu C."/>
            <person name="Sun Q."/>
        </authorList>
    </citation>
    <scope>NUCLEOTIDE SEQUENCE</scope>
    <source>
        <strain evidence="13">NSJ-44</strain>
    </source>
</reference>
<comment type="similarity">
    <text evidence="2 10 11">Belongs to the universal ribosomal protein uL24 family.</text>
</comment>
<accession>A0A926CZZ6</accession>
<protein>
    <recommendedName>
        <fullName evidence="8 10">Large ribosomal subunit protein uL24</fullName>
    </recommendedName>
</protein>
<evidence type="ECO:0000313" key="14">
    <source>
        <dbReference type="Proteomes" id="UP000654279"/>
    </source>
</evidence>
<sequence>MSLPKKLHVKQGDTVMVISGKDAGKVGKVQSALPREGKIVVEGVNMVTRHVRPRNASEQGGRIEREGAIYASKVMLYCDKCKKPTRISKQTLADGTKVRVCKKCGETFAK</sequence>
<dbReference type="InterPro" id="IPR057264">
    <property type="entry name" value="Ribosomal_uL24_C"/>
</dbReference>
<comment type="subunit">
    <text evidence="3 10">Part of the 50S ribosomal subunit.</text>
</comment>
<evidence type="ECO:0000313" key="13">
    <source>
        <dbReference type="EMBL" id="MBC8529855.1"/>
    </source>
</evidence>
<feature type="domain" description="KOW" evidence="12">
    <location>
        <begin position="8"/>
        <end position="35"/>
    </location>
</feature>
<evidence type="ECO:0000256" key="8">
    <source>
        <dbReference type="ARBA" id="ARBA00035206"/>
    </source>
</evidence>
<keyword evidence="14" id="KW-1185">Reference proteome</keyword>
<evidence type="ECO:0000259" key="12">
    <source>
        <dbReference type="SMART" id="SM00739"/>
    </source>
</evidence>
<dbReference type="FunFam" id="2.30.30.30:FF:000004">
    <property type="entry name" value="50S ribosomal protein L24"/>
    <property type="match status" value="1"/>
</dbReference>
<dbReference type="AlphaFoldDB" id="A0A926CZZ6"/>
<dbReference type="InterPro" id="IPR005825">
    <property type="entry name" value="Ribosomal_uL24_CS"/>
</dbReference>
<dbReference type="Pfam" id="PF17136">
    <property type="entry name" value="ribosomal_L24"/>
    <property type="match status" value="1"/>
</dbReference>
<dbReference type="Gene3D" id="2.30.30.30">
    <property type="match status" value="1"/>
</dbReference>
<comment type="function">
    <text evidence="9 10">One of the proteins that surrounds the polypeptide exit tunnel on the outside of the subunit.</text>
</comment>
<dbReference type="InterPro" id="IPR005824">
    <property type="entry name" value="KOW"/>
</dbReference>
<dbReference type="GO" id="GO:0006412">
    <property type="term" value="P:translation"/>
    <property type="evidence" value="ECO:0007669"/>
    <property type="project" value="UniProtKB-UniRule"/>
</dbReference>
<evidence type="ECO:0000256" key="2">
    <source>
        <dbReference type="ARBA" id="ARBA00010618"/>
    </source>
</evidence>
<keyword evidence="5 10" id="KW-0694">RNA-binding</keyword>
<dbReference type="SUPFAM" id="SSF50104">
    <property type="entry name" value="Translation proteins SH3-like domain"/>
    <property type="match status" value="1"/>
</dbReference>
<dbReference type="HAMAP" id="MF_01326_B">
    <property type="entry name" value="Ribosomal_uL24_B"/>
    <property type="match status" value="1"/>
</dbReference>
<evidence type="ECO:0000256" key="7">
    <source>
        <dbReference type="ARBA" id="ARBA00023274"/>
    </source>
</evidence>
<dbReference type="GO" id="GO:0005840">
    <property type="term" value="C:ribosome"/>
    <property type="evidence" value="ECO:0007669"/>
    <property type="project" value="UniProtKB-KW"/>
</dbReference>
<dbReference type="NCBIfam" id="TIGR01079">
    <property type="entry name" value="rplX_bact"/>
    <property type="match status" value="1"/>
</dbReference>
<evidence type="ECO:0000256" key="1">
    <source>
        <dbReference type="ARBA" id="ARBA00004072"/>
    </source>
</evidence>
<keyword evidence="7 10" id="KW-0687">Ribonucleoprotein</keyword>
<dbReference type="InterPro" id="IPR003256">
    <property type="entry name" value="Ribosomal_uL24"/>
</dbReference>
<dbReference type="InterPro" id="IPR014722">
    <property type="entry name" value="Rib_uL2_dom2"/>
</dbReference>
<dbReference type="InterPro" id="IPR008991">
    <property type="entry name" value="Translation_prot_SH3-like_sf"/>
</dbReference>
<organism evidence="13 14">
    <name type="scientific">Luoshenia tenuis</name>
    <dbReference type="NCBI Taxonomy" id="2763654"/>
    <lineage>
        <taxon>Bacteria</taxon>
        <taxon>Bacillati</taxon>
        <taxon>Bacillota</taxon>
        <taxon>Clostridia</taxon>
        <taxon>Christensenellales</taxon>
        <taxon>Christensenellaceae</taxon>
        <taxon>Luoshenia</taxon>
    </lineage>
</organism>
<keyword evidence="4 10" id="KW-0699">rRNA-binding</keyword>
<dbReference type="PANTHER" id="PTHR12903">
    <property type="entry name" value="MITOCHONDRIAL RIBOSOMAL PROTEIN L24"/>
    <property type="match status" value="1"/>
</dbReference>
<gene>
    <name evidence="10" type="primary">rplX</name>
    <name evidence="13" type="ORF">H8699_10490</name>
</gene>
<evidence type="ECO:0000256" key="10">
    <source>
        <dbReference type="HAMAP-Rule" id="MF_01326"/>
    </source>
</evidence>
<dbReference type="GO" id="GO:0019843">
    <property type="term" value="F:rRNA binding"/>
    <property type="evidence" value="ECO:0007669"/>
    <property type="project" value="UniProtKB-UniRule"/>
</dbReference>